<evidence type="ECO:0000313" key="2">
    <source>
        <dbReference type="Proteomes" id="UP000249341"/>
    </source>
</evidence>
<reference evidence="1 2" key="1">
    <citation type="submission" date="2018-06" db="EMBL/GenBank/DDBJ databases">
        <title>Genomic Encyclopedia of Type Strains, Phase III (KMG-III): the genomes of soil and plant-associated and newly described type strains.</title>
        <authorList>
            <person name="Whitman W."/>
        </authorList>
    </citation>
    <scope>NUCLEOTIDE SEQUENCE [LARGE SCALE GENOMIC DNA]</scope>
    <source>
        <strain evidence="1 2">CGMCC 4.7090</strain>
    </source>
</reference>
<dbReference type="InterPro" id="IPR011009">
    <property type="entry name" value="Kinase-like_dom_sf"/>
</dbReference>
<sequence>MAGIDTPAGYTGLQRISTGAEADLYRAWDEYAAKAVVLRLYHRFARGRAEEAAFAEYCATAVSLGRHPGIVAARAGGITATGRPWLALDLIEGRTFEEVLRDDPPAPADAIDLVITLADALASAHTSMTHGRLRAAHVLITAAGVPLVHDFALRSTATPRDDVTNLAALLFRALTGSHWPDGDDRIIKSWPGLTQLLDETLTPVPSVDTMAAFADRLRQVRPAASPPAPVVQPVAPLPLPLVRPKRTVALLALLRAAWLRVR</sequence>
<dbReference type="AlphaFoldDB" id="A0A327YZ98"/>
<dbReference type="EMBL" id="QLMJ01000024">
    <property type="protein sequence ID" value="RAK27173.1"/>
    <property type="molecule type" value="Genomic_DNA"/>
</dbReference>
<gene>
    <name evidence="1" type="ORF">B0I29_12460</name>
</gene>
<dbReference type="SUPFAM" id="SSF56112">
    <property type="entry name" value="Protein kinase-like (PK-like)"/>
    <property type="match status" value="1"/>
</dbReference>
<evidence type="ECO:0008006" key="3">
    <source>
        <dbReference type="Google" id="ProtNLM"/>
    </source>
</evidence>
<organism evidence="1 2">
    <name type="scientific">Actinoplanes lutulentus</name>
    <dbReference type="NCBI Taxonomy" id="1287878"/>
    <lineage>
        <taxon>Bacteria</taxon>
        <taxon>Bacillati</taxon>
        <taxon>Actinomycetota</taxon>
        <taxon>Actinomycetes</taxon>
        <taxon>Micromonosporales</taxon>
        <taxon>Micromonosporaceae</taxon>
        <taxon>Actinoplanes</taxon>
    </lineage>
</organism>
<keyword evidence="2" id="KW-1185">Reference proteome</keyword>
<proteinExistence type="predicted"/>
<evidence type="ECO:0000313" key="1">
    <source>
        <dbReference type="EMBL" id="RAK27173.1"/>
    </source>
</evidence>
<dbReference type="RefSeq" id="WP_111654108.1">
    <property type="nucleotide sequence ID" value="NZ_JACHWI010000004.1"/>
</dbReference>
<dbReference type="OrthoDB" id="324838at2"/>
<comment type="caution">
    <text evidence="1">The sequence shown here is derived from an EMBL/GenBank/DDBJ whole genome shotgun (WGS) entry which is preliminary data.</text>
</comment>
<name>A0A327YZ98_9ACTN</name>
<dbReference type="Proteomes" id="UP000249341">
    <property type="component" value="Unassembled WGS sequence"/>
</dbReference>
<protein>
    <recommendedName>
        <fullName evidence="3">Protein kinase domain-containing protein</fullName>
    </recommendedName>
</protein>
<dbReference type="Gene3D" id="1.10.510.10">
    <property type="entry name" value="Transferase(Phosphotransferase) domain 1"/>
    <property type="match status" value="1"/>
</dbReference>
<accession>A0A327YZ98</accession>